<accession>A0ACB8U5W3</accession>
<organism evidence="1 2">
    <name type="scientific">Irpex rosettiformis</name>
    <dbReference type="NCBI Taxonomy" id="378272"/>
    <lineage>
        <taxon>Eukaryota</taxon>
        <taxon>Fungi</taxon>
        <taxon>Dikarya</taxon>
        <taxon>Basidiomycota</taxon>
        <taxon>Agaricomycotina</taxon>
        <taxon>Agaricomycetes</taxon>
        <taxon>Polyporales</taxon>
        <taxon>Irpicaceae</taxon>
        <taxon>Irpex</taxon>
    </lineage>
</organism>
<evidence type="ECO:0000313" key="1">
    <source>
        <dbReference type="EMBL" id="KAI0089728.1"/>
    </source>
</evidence>
<proteinExistence type="predicted"/>
<evidence type="ECO:0000313" key="2">
    <source>
        <dbReference type="Proteomes" id="UP001055072"/>
    </source>
</evidence>
<gene>
    <name evidence="1" type="ORF">BDY19DRAFT_992700</name>
</gene>
<keyword evidence="2" id="KW-1185">Reference proteome</keyword>
<name>A0ACB8U5W3_9APHY</name>
<sequence length="208" mass="22762">MAPALELLRATKTDLFKTKGVESVQGVLDILNVTEGHIASYFGTEVQDPNTWYAIILWETVAHHQALIDNKTVYPDLIKSITQGAEKIEFVQHTVLSTAAPEKALEAPVTEVVLWTVKEGADKEEVKRLVGELVERVLATDAVKGRGGFGSIVEDENKVAVILGWDGYEEFVQAVASTPWVGELVGKIKTLADLDLKHVVLTKDTSKV</sequence>
<dbReference type="Proteomes" id="UP001055072">
    <property type="component" value="Unassembled WGS sequence"/>
</dbReference>
<protein>
    <submittedName>
        <fullName evidence="1">Uncharacterized protein</fullName>
    </submittedName>
</protein>
<comment type="caution">
    <text evidence="1">The sequence shown here is derived from an EMBL/GenBank/DDBJ whole genome shotgun (WGS) entry which is preliminary data.</text>
</comment>
<reference evidence="1" key="1">
    <citation type="journal article" date="2021" name="Environ. Microbiol.">
        <title>Gene family expansions and transcriptome signatures uncover fungal adaptations to wood decay.</title>
        <authorList>
            <person name="Hage H."/>
            <person name="Miyauchi S."/>
            <person name="Viragh M."/>
            <person name="Drula E."/>
            <person name="Min B."/>
            <person name="Chaduli D."/>
            <person name="Navarro D."/>
            <person name="Favel A."/>
            <person name="Norest M."/>
            <person name="Lesage-Meessen L."/>
            <person name="Balint B."/>
            <person name="Merenyi Z."/>
            <person name="de Eugenio L."/>
            <person name="Morin E."/>
            <person name="Martinez A.T."/>
            <person name="Baldrian P."/>
            <person name="Stursova M."/>
            <person name="Martinez M.J."/>
            <person name="Novotny C."/>
            <person name="Magnuson J.K."/>
            <person name="Spatafora J.W."/>
            <person name="Maurice S."/>
            <person name="Pangilinan J."/>
            <person name="Andreopoulos W."/>
            <person name="LaButti K."/>
            <person name="Hundley H."/>
            <person name="Na H."/>
            <person name="Kuo A."/>
            <person name="Barry K."/>
            <person name="Lipzen A."/>
            <person name="Henrissat B."/>
            <person name="Riley R."/>
            <person name="Ahrendt S."/>
            <person name="Nagy L.G."/>
            <person name="Grigoriev I.V."/>
            <person name="Martin F."/>
            <person name="Rosso M.N."/>
        </authorList>
    </citation>
    <scope>NUCLEOTIDE SEQUENCE</scope>
    <source>
        <strain evidence="1">CBS 384.51</strain>
    </source>
</reference>
<dbReference type="EMBL" id="MU274909">
    <property type="protein sequence ID" value="KAI0089728.1"/>
    <property type="molecule type" value="Genomic_DNA"/>
</dbReference>